<sequence length="91" mass="9769">MKKKYIALLLVVCLIAAATVEAQESQTSCFHDCVSIDCDEHPSTFCKFLCGFGCSGVGLANTNLEETDGVMAEAPESSWAEASQFSRKVQA</sequence>
<accession>A0AAN9R8A7</accession>
<proteinExistence type="predicted"/>
<comment type="caution">
    <text evidence="2">The sequence shown here is derived from an EMBL/GenBank/DDBJ whole genome shotgun (WGS) entry which is preliminary data.</text>
</comment>
<evidence type="ECO:0000313" key="3">
    <source>
        <dbReference type="Proteomes" id="UP001374584"/>
    </source>
</evidence>
<organism evidence="2 3">
    <name type="scientific">Phaseolus coccineus</name>
    <name type="common">Scarlet runner bean</name>
    <name type="synonym">Phaseolus multiflorus</name>
    <dbReference type="NCBI Taxonomy" id="3886"/>
    <lineage>
        <taxon>Eukaryota</taxon>
        <taxon>Viridiplantae</taxon>
        <taxon>Streptophyta</taxon>
        <taxon>Embryophyta</taxon>
        <taxon>Tracheophyta</taxon>
        <taxon>Spermatophyta</taxon>
        <taxon>Magnoliopsida</taxon>
        <taxon>eudicotyledons</taxon>
        <taxon>Gunneridae</taxon>
        <taxon>Pentapetalae</taxon>
        <taxon>rosids</taxon>
        <taxon>fabids</taxon>
        <taxon>Fabales</taxon>
        <taxon>Fabaceae</taxon>
        <taxon>Papilionoideae</taxon>
        <taxon>50 kb inversion clade</taxon>
        <taxon>NPAAA clade</taxon>
        <taxon>indigoferoid/millettioid clade</taxon>
        <taxon>Phaseoleae</taxon>
        <taxon>Phaseolus</taxon>
    </lineage>
</organism>
<dbReference type="AlphaFoldDB" id="A0AAN9R8A7"/>
<reference evidence="2 3" key="1">
    <citation type="submission" date="2024-01" db="EMBL/GenBank/DDBJ databases">
        <title>The genomes of 5 underutilized Papilionoideae crops provide insights into root nodulation and disease resistanc.</title>
        <authorList>
            <person name="Jiang F."/>
        </authorList>
    </citation>
    <scope>NUCLEOTIDE SEQUENCE [LARGE SCALE GENOMIC DNA]</scope>
    <source>
        <strain evidence="2">JINMINGXINNONG_FW02</strain>
        <tissue evidence="2">Leaves</tissue>
    </source>
</reference>
<dbReference type="Proteomes" id="UP001374584">
    <property type="component" value="Unassembled WGS sequence"/>
</dbReference>
<gene>
    <name evidence="2" type="ORF">VNO80_16739</name>
</gene>
<dbReference type="EMBL" id="JAYMYR010000006">
    <property type="protein sequence ID" value="KAK7357453.1"/>
    <property type="molecule type" value="Genomic_DNA"/>
</dbReference>
<evidence type="ECO:0000256" key="1">
    <source>
        <dbReference type="SAM" id="SignalP"/>
    </source>
</evidence>
<feature type="signal peptide" evidence="1">
    <location>
        <begin position="1"/>
        <end position="22"/>
    </location>
</feature>
<feature type="chain" id="PRO_5042825482" evidence="1">
    <location>
        <begin position="23"/>
        <end position="91"/>
    </location>
</feature>
<keyword evidence="3" id="KW-1185">Reference proteome</keyword>
<keyword evidence="1" id="KW-0732">Signal</keyword>
<protein>
    <submittedName>
        <fullName evidence="2">Uncharacterized protein</fullName>
    </submittedName>
</protein>
<evidence type="ECO:0000313" key="2">
    <source>
        <dbReference type="EMBL" id="KAK7357453.1"/>
    </source>
</evidence>
<name>A0AAN9R8A7_PHACN</name>